<reference evidence="2" key="1">
    <citation type="submission" date="2021-01" db="EMBL/GenBank/DDBJ databases">
        <authorList>
            <person name="Corre E."/>
            <person name="Pelletier E."/>
            <person name="Niang G."/>
            <person name="Scheremetjew M."/>
            <person name="Finn R."/>
            <person name="Kale V."/>
            <person name="Holt S."/>
            <person name="Cochrane G."/>
            <person name="Meng A."/>
            <person name="Brown T."/>
            <person name="Cohen L."/>
        </authorList>
    </citation>
    <scope>NUCLEOTIDE SEQUENCE</scope>
    <source>
        <strain evidence="2">SL-175</strain>
    </source>
</reference>
<dbReference type="PANTHER" id="PTHR15020">
    <property type="entry name" value="FLAVIN REDUCTASE-RELATED"/>
    <property type="match status" value="1"/>
</dbReference>
<dbReference type="EMBL" id="HBFC01003038">
    <property type="protein sequence ID" value="CAD8698926.1"/>
    <property type="molecule type" value="Transcribed_RNA"/>
</dbReference>
<evidence type="ECO:0000259" key="1">
    <source>
        <dbReference type="Pfam" id="PF13460"/>
    </source>
</evidence>
<gene>
    <name evidence="2" type="ORF">MANT1106_LOCUS1607</name>
</gene>
<feature type="domain" description="NAD(P)-binding" evidence="1">
    <location>
        <begin position="62"/>
        <end position="251"/>
    </location>
</feature>
<dbReference type="InterPro" id="IPR036291">
    <property type="entry name" value="NAD(P)-bd_dom_sf"/>
</dbReference>
<proteinExistence type="predicted"/>
<dbReference type="PANTHER" id="PTHR15020:SF45">
    <property type="entry name" value="NAD(P)-BINDING DOMAIN-CONTAINING PROTEIN"/>
    <property type="match status" value="1"/>
</dbReference>
<accession>A0A7S0S8G7</accession>
<sequence>MAAATASMTTAAASRLSFRSRAASRASLTGKAARPTRAAARAAARADLEPDNISVLVAGGSGVAMDVVRQLKDAGTWVTVLQRKNDDRPEIEKMGAFLCKGDALIPKDVKKAFDMVEEYDAVVSTIGGTPADPRADSEGNIALIEAAARKGEEQGRMPKFVLVTSIGTGDSQGAPPPQVYEALKPVLLEKVKAEDRLKALAAEKGMPFVIIRPGGLKSEPATGKGVLTEDKSICGAIHRADVASLVVKCVLKDKANGKVFSCVDSEQLFDQPAFEVFEL</sequence>
<dbReference type="AlphaFoldDB" id="A0A7S0S8G7"/>
<dbReference type="Pfam" id="PF13460">
    <property type="entry name" value="NAD_binding_10"/>
    <property type="match status" value="1"/>
</dbReference>
<dbReference type="Gene3D" id="3.40.50.720">
    <property type="entry name" value="NAD(P)-binding Rossmann-like Domain"/>
    <property type="match status" value="1"/>
</dbReference>
<dbReference type="SUPFAM" id="SSF51735">
    <property type="entry name" value="NAD(P)-binding Rossmann-fold domains"/>
    <property type="match status" value="1"/>
</dbReference>
<dbReference type="CDD" id="cd05243">
    <property type="entry name" value="SDR_a5"/>
    <property type="match status" value="1"/>
</dbReference>
<name>A0A7S0S8G7_9CHLO</name>
<protein>
    <recommendedName>
        <fullName evidence="1">NAD(P)-binding domain-containing protein</fullName>
    </recommendedName>
</protein>
<evidence type="ECO:0000313" key="2">
    <source>
        <dbReference type="EMBL" id="CAD8698926.1"/>
    </source>
</evidence>
<organism evidence="2">
    <name type="scientific">Mantoniella antarctica</name>
    <dbReference type="NCBI Taxonomy" id="81844"/>
    <lineage>
        <taxon>Eukaryota</taxon>
        <taxon>Viridiplantae</taxon>
        <taxon>Chlorophyta</taxon>
        <taxon>Mamiellophyceae</taxon>
        <taxon>Mamiellales</taxon>
        <taxon>Mamiellaceae</taxon>
        <taxon>Mantoniella</taxon>
    </lineage>
</organism>
<dbReference type="InterPro" id="IPR016040">
    <property type="entry name" value="NAD(P)-bd_dom"/>
</dbReference>